<organism evidence="2 3">
    <name type="scientific">Candidatus Adlerbacteria bacterium RIFCSPHIGHO2_12_FULL_53_18</name>
    <dbReference type="NCBI Taxonomy" id="1797242"/>
    <lineage>
        <taxon>Bacteria</taxon>
        <taxon>Candidatus Adleribacteriota</taxon>
    </lineage>
</organism>
<dbReference type="Proteomes" id="UP000178091">
    <property type="component" value="Unassembled WGS sequence"/>
</dbReference>
<sequence>MDGYILEFGSGIAGYAIFVPTIRRRVLNIITTDPNGPKAPIPAQNWEAGDPVYVPGVGGGKVIQPGSSMSKVKIGDMVPCLIPTSHMQKPARRKSRFRASGPRSSRFNISEIDGSLRWL</sequence>
<evidence type="ECO:0000313" key="2">
    <source>
        <dbReference type="EMBL" id="OGC84490.1"/>
    </source>
</evidence>
<dbReference type="EMBL" id="MEWW01000015">
    <property type="protein sequence ID" value="OGC84490.1"/>
    <property type="molecule type" value="Genomic_DNA"/>
</dbReference>
<feature type="region of interest" description="Disordered" evidence="1">
    <location>
        <begin position="85"/>
        <end position="104"/>
    </location>
</feature>
<dbReference type="AlphaFoldDB" id="A0A1F4XS18"/>
<reference evidence="2 3" key="1">
    <citation type="journal article" date="2016" name="Nat. Commun.">
        <title>Thousands of microbial genomes shed light on interconnected biogeochemical processes in an aquifer system.</title>
        <authorList>
            <person name="Anantharaman K."/>
            <person name="Brown C.T."/>
            <person name="Hug L.A."/>
            <person name="Sharon I."/>
            <person name="Castelle C.J."/>
            <person name="Probst A.J."/>
            <person name="Thomas B.C."/>
            <person name="Singh A."/>
            <person name="Wilkins M.J."/>
            <person name="Karaoz U."/>
            <person name="Brodie E.L."/>
            <person name="Williams K.H."/>
            <person name="Hubbard S.S."/>
            <person name="Banfield J.F."/>
        </authorList>
    </citation>
    <scope>NUCLEOTIDE SEQUENCE [LARGE SCALE GENOMIC DNA]</scope>
</reference>
<protein>
    <submittedName>
        <fullName evidence="2">Uncharacterized protein</fullName>
    </submittedName>
</protein>
<proteinExistence type="predicted"/>
<gene>
    <name evidence="2" type="ORF">A3F55_01990</name>
</gene>
<evidence type="ECO:0000256" key="1">
    <source>
        <dbReference type="SAM" id="MobiDB-lite"/>
    </source>
</evidence>
<accession>A0A1F4XS18</accession>
<evidence type="ECO:0000313" key="3">
    <source>
        <dbReference type="Proteomes" id="UP000178091"/>
    </source>
</evidence>
<comment type="caution">
    <text evidence="2">The sequence shown here is derived from an EMBL/GenBank/DDBJ whole genome shotgun (WGS) entry which is preliminary data.</text>
</comment>
<name>A0A1F4XS18_9BACT</name>